<feature type="signal peptide" evidence="5">
    <location>
        <begin position="1"/>
        <end position="21"/>
    </location>
</feature>
<dbReference type="EMBL" id="VVYJ01000001">
    <property type="protein sequence ID" value="KAA5481530.1"/>
    <property type="molecule type" value="Genomic_DNA"/>
</dbReference>
<comment type="similarity">
    <text evidence="1">Belongs to the glycosyl hydrolase 16 family.</text>
</comment>
<protein>
    <submittedName>
        <fullName evidence="7">Beta-glucanase</fullName>
        <ecNumber evidence="7">3.2.1.73</ecNumber>
    </submittedName>
    <submittedName>
        <fullName evidence="8">Family 16 glycosylhydrolase</fullName>
    </submittedName>
</protein>
<reference evidence="12 13" key="2">
    <citation type="journal article" date="2019" name="Nat. Med.">
        <title>A library of human gut bacterial isolates paired with longitudinal multiomics data enables mechanistic microbiome research.</title>
        <authorList>
            <person name="Poyet M."/>
            <person name="Groussin M."/>
            <person name="Gibbons S.M."/>
            <person name="Avila-Pacheco J."/>
            <person name="Jiang X."/>
            <person name="Kearney S.M."/>
            <person name="Perrotta A.R."/>
            <person name="Berdy B."/>
            <person name="Zhao S."/>
            <person name="Lieberman T.D."/>
            <person name="Swanson P.K."/>
            <person name="Smith M."/>
            <person name="Roesemann S."/>
            <person name="Alexander J.E."/>
            <person name="Rich S.A."/>
            <person name="Livny J."/>
            <person name="Vlamakis H."/>
            <person name="Clish C."/>
            <person name="Bullock K."/>
            <person name="Deik A."/>
            <person name="Scott J."/>
            <person name="Pierce K.A."/>
            <person name="Xavier R.J."/>
            <person name="Alm E.J."/>
        </authorList>
    </citation>
    <scope>NUCLEOTIDE SEQUENCE [LARGE SCALE GENOMIC DNA]</scope>
    <source>
        <strain evidence="9 12">BIOML-A19</strain>
        <strain evidence="8 13">BIOML-A25</strain>
    </source>
</reference>
<dbReference type="EC" id="3.2.1.73" evidence="7"/>
<evidence type="ECO:0000313" key="7">
    <source>
        <dbReference type="EMBL" id="CUO71875.1"/>
    </source>
</evidence>
<evidence type="ECO:0000256" key="3">
    <source>
        <dbReference type="ARBA" id="ARBA00022801"/>
    </source>
</evidence>
<organism evidence="7 11">
    <name type="scientific">Bacteroides caccae</name>
    <dbReference type="NCBI Taxonomy" id="47678"/>
    <lineage>
        <taxon>Bacteria</taxon>
        <taxon>Pseudomonadati</taxon>
        <taxon>Bacteroidota</taxon>
        <taxon>Bacteroidia</taxon>
        <taxon>Bacteroidales</taxon>
        <taxon>Bacteroidaceae</taxon>
        <taxon>Bacteroides</taxon>
    </lineage>
</organism>
<evidence type="ECO:0000256" key="1">
    <source>
        <dbReference type="ARBA" id="ARBA00006865"/>
    </source>
</evidence>
<dbReference type="PANTHER" id="PTHR22925">
    <property type="entry name" value="GLYCOSYL HYDROLASE 43 FAMILY MEMBER"/>
    <property type="match status" value="1"/>
</dbReference>
<dbReference type="Pfam" id="PF00722">
    <property type="entry name" value="Glyco_hydro_16"/>
    <property type="match status" value="1"/>
</dbReference>
<dbReference type="STRING" id="47678.ERS852494_00604"/>
<comment type="similarity">
    <text evidence="2">Belongs to the glycosyl hydrolase 43 family.</text>
</comment>
<dbReference type="CDD" id="cd18825">
    <property type="entry name" value="GH43_CtGH43-like"/>
    <property type="match status" value="1"/>
</dbReference>
<dbReference type="GO" id="GO:0005975">
    <property type="term" value="P:carbohydrate metabolic process"/>
    <property type="evidence" value="ECO:0007669"/>
    <property type="project" value="InterPro"/>
</dbReference>
<dbReference type="SUPFAM" id="SSF75005">
    <property type="entry name" value="Arabinanase/levansucrase/invertase"/>
    <property type="match status" value="1"/>
</dbReference>
<dbReference type="GeneID" id="75112602"/>
<evidence type="ECO:0000313" key="10">
    <source>
        <dbReference type="EMBL" id="MDO6358843.1"/>
    </source>
</evidence>
<dbReference type="InterPro" id="IPR006710">
    <property type="entry name" value="Glyco_hydro_43"/>
</dbReference>
<dbReference type="InterPro" id="IPR013320">
    <property type="entry name" value="ConA-like_dom_sf"/>
</dbReference>
<evidence type="ECO:0000259" key="6">
    <source>
        <dbReference type="PROSITE" id="PS51762"/>
    </source>
</evidence>
<dbReference type="PANTHER" id="PTHR22925:SF3">
    <property type="entry name" value="GLYCOSYL HYDROLASE FAMILY PROTEIN 43"/>
    <property type="match status" value="1"/>
</dbReference>
<dbReference type="Pfam" id="PF04616">
    <property type="entry name" value="Glyco_hydro_43"/>
    <property type="match status" value="1"/>
</dbReference>
<evidence type="ECO:0000313" key="12">
    <source>
        <dbReference type="Proteomes" id="UP000368418"/>
    </source>
</evidence>
<dbReference type="Proteomes" id="UP000427825">
    <property type="component" value="Unassembled WGS sequence"/>
</dbReference>
<dbReference type="SUPFAM" id="SSF49899">
    <property type="entry name" value="Concanavalin A-like lectins/glucanases"/>
    <property type="match status" value="1"/>
</dbReference>
<accession>A0A174HG41</accession>
<dbReference type="GO" id="GO:0042972">
    <property type="term" value="F:licheninase activity"/>
    <property type="evidence" value="ECO:0007669"/>
    <property type="project" value="UniProtKB-EC"/>
</dbReference>
<dbReference type="CDD" id="cd08023">
    <property type="entry name" value="GH16_laminarinase_like"/>
    <property type="match status" value="1"/>
</dbReference>
<evidence type="ECO:0000313" key="8">
    <source>
        <dbReference type="EMBL" id="KAA5481530.1"/>
    </source>
</evidence>
<dbReference type="Proteomes" id="UP000368418">
    <property type="component" value="Unassembled WGS sequence"/>
</dbReference>
<evidence type="ECO:0000313" key="11">
    <source>
        <dbReference type="Proteomes" id="UP000095657"/>
    </source>
</evidence>
<proteinExistence type="inferred from homology"/>
<name>A0A174HG41_9BACE</name>
<sequence length="635" mass="73253">MVYLKNYSVILLLLTTLPLLATARNDDWRLVWSDEFNTEGRLSPSVWNYEQGYVRNEEAQWYQPDNAVCKGGFLVIEARKERNRQNPLYIPGSNDWRKEREFIEYTSSSVTTAGKKEFLYGRFEVRARIPVAKGAWPAIWTLGSNMEWPSCGEIDIMEYYQIKGVPHILANAAWGTDKQWGAKWNSKATPYIHFTEKDPEWASKFHIWRMDWDEEVIKLYLDDELLNEIPLKDTVNGSIGKRTNPFTKPQYLLLNLAIGGINGGPIDESALPMKYEIDYVRVYQKEKKIVSGKVWRDTEGNVINAHGGGVLYHEGKYYWFGEHRPESGFVTEKGINCYSSTDLLNWNYEGVVLPISEAKGSDIEKGCIMERPKVIYNKQTGKFVMWFHLELKGRGYGPARAAVAVSDSPTGPYCFIRSARVNSSIYPLNMTKKEKRIKWNLSEYEKWWTPEWYDAVEKGMFVKRDLEGGQMSRDMTLFVDDDGKAYHIYSSEDNLTLQIAELSDDYLSHTGKYIRIFPGGHNEAPAIFKKDGIYWMITSGCTGWEPNKARLLTATSILGEWKQLPNPCVGENADKTFGGQSTYVLPLQGTEKQFIFMADSWRPESLADSRYIWLPVRFDEKGIPFIEWVDRWKPD</sequence>
<evidence type="ECO:0000256" key="5">
    <source>
        <dbReference type="SAM" id="SignalP"/>
    </source>
</evidence>
<dbReference type="EMBL" id="CZAI01000001">
    <property type="protein sequence ID" value="CUO71875.1"/>
    <property type="molecule type" value="Genomic_DNA"/>
</dbReference>
<dbReference type="AlphaFoldDB" id="A0A174HG41"/>
<reference evidence="7 11" key="1">
    <citation type="submission" date="2015-09" db="EMBL/GenBank/DDBJ databases">
        <authorList>
            <consortium name="Pathogen Informatics"/>
        </authorList>
    </citation>
    <scope>NUCLEOTIDE SEQUENCE [LARGE SCALE GENOMIC DNA]</scope>
    <source>
        <strain evidence="7 11">2789STDY5834880</strain>
    </source>
</reference>
<dbReference type="PROSITE" id="PS51762">
    <property type="entry name" value="GH16_2"/>
    <property type="match status" value="1"/>
</dbReference>
<dbReference type="Gene3D" id="2.115.10.20">
    <property type="entry name" value="Glycosyl hydrolase domain, family 43"/>
    <property type="match status" value="1"/>
</dbReference>
<feature type="domain" description="GH16" evidence="6">
    <location>
        <begin position="2"/>
        <end position="288"/>
    </location>
</feature>
<keyword evidence="3 7" id="KW-0378">Hydrolase</keyword>
<evidence type="ECO:0000256" key="4">
    <source>
        <dbReference type="ARBA" id="ARBA00023295"/>
    </source>
</evidence>
<dbReference type="RefSeq" id="WP_005682212.1">
    <property type="nucleotide sequence ID" value="NZ_CABMOQ010000018.1"/>
</dbReference>
<dbReference type="EMBL" id="JAUONL010000012">
    <property type="protein sequence ID" value="MDO6358843.1"/>
    <property type="molecule type" value="Genomic_DNA"/>
</dbReference>
<dbReference type="Gene3D" id="2.60.120.200">
    <property type="match status" value="1"/>
</dbReference>
<dbReference type="InterPro" id="IPR000757">
    <property type="entry name" value="Beta-glucanase-like"/>
</dbReference>
<gene>
    <name evidence="7" type="primary">bglA_1</name>
    <name evidence="7" type="ORF">ERS852494_00604</name>
    <name evidence="9" type="ORF">F2Y31_02930</name>
    <name evidence="8" type="ORF">F2Y39_02535</name>
    <name evidence="10" type="ORF">Q4469_14280</name>
</gene>
<feature type="chain" id="PRO_5042683155" evidence="5">
    <location>
        <begin position="22"/>
        <end position="635"/>
    </location>
</feature>
<evidence type="ECO:0000313" key="9">
    <source>
        <dbReference type="EMBL" id="KAA5504198.1"/>
    </source>
</evidence>
<evidence type="ECO:0000256" key="2">
    <source>
        <dbReference type="ARBA" id="ARBA00009865"/>
    </source>
</evidence>
<evidence type="ECO:0000313" key="13">
    <source>
        <dbReference type="Proteomes" id="UP000427825"/>
    </source>
</evidence>
<dbReference type="Proteomes" id="UP000095657">
    <property type="component" value="Unassembled WGS sequence"/>
</dbReference>
<dbReference type="EMBL" id="VVYD01000001">
    <property type="protein sequence ID" value="KAA5504198.1"/>
    <property type="molecule type" value="Genomic_DNA"/>
</dbReference>
<dbReference type="Proteomes" id="UP001170023">
    <property type="component" value="Unassembled WGS sequence"/>
</dbReference>
<reference evidence="10" key="3">
    <citation type="submission" date="2023-07" db="EMBL/GenBank/DDBJ databases">
        <title>Whole Genome Sequencing of Colonoscopy isolates.</title>
        <authorList>
            <person name="Surve S.V."/>
            <person name="Valls R.A."/>
            <person name="Barrak K.E."/>
            <person name="Gardner T.B."/>
            <person name="O'Toole G.A."/>
        </authorList>
    </citation>
    <scope>NUCLEOTIDE SEQUENCE</scope>
    <source>
        <strain evidence="10">GP0119</strain>
    </source>
</reference>
<keyword evidence="5" id="KW-0732">Signal</keyword>
<keyword evidence="4 7" id="KW-0326">Glycosidase</keyword>
<dbReference type="InterPro" id="IPR023296">
    <property type="entry name" value="Glyco_hydro_beta-prop_sf"/>
</dbReference>